<dbReference type="EMBL" id="LIAE01007070">
    <property type="protein sequence ID" value="PAV82307.1"/>
    <property type="molecule type" value="Genomic_DNA"/>
</dbReference>
<name>A0A2A2L8D9_9BILA</name>
<keyword evidence="2" id="KW-1185">Reference proteome</keyword>
<organism evidence="1 2">
    <name type="scientific">Diploscapter pachys</name>
    <dbReference type="NCBI Taxonomy" id="2018661"/>
    <lineage>
        <taxon>Eukaryota</taxon>
        <taxon>Metazoa</taxon>
        <taxon>Ecdysozoa</taxon>
        <taxon>Nematoda</taxon>
        <taxon>Chromadorea</taxon>
        <taxon>Rhabditida</taxon>
        <taxon>Rhabditina</taxon>
        <taxon>Rhabditomorpha</taxon>
        <taxon>Rhabditoidea</taxon>
        <taxon>Rhabditidae</taxon>
        <taxon>Diploscapter</taxon>
    </lineage>
</organism>
<dbReference type="OrthoDB" id="10346991at2759"/>
<comment type="caution">
    <text evidence="1">The sequence shown here is derived from an EMBL/GenBank/DDBJ whole genome shotgun (WGS) entry which is preliminary data.</text>
</comment>
<gene>
    <name evidence="1" type="ORF">WR25_07256</name>
</gene>
<reference evidence="1 2" key="1">
    <citation type="journal article" date="2017" name="Curr. Biol.">
        <title>Genome architecture and evolution of a unichromosomal asexual nematode.</title>
        <authorList>
            <person name="Fradin H."/>
            <person name="Zegar C."/>
            <person name="Gutwein M."/>
            <person name="Lucas J."/>
            <person name="Kovtun M."/>
            <person name="Corcoran D."/>
            <person name="Baugh L.R."/>
            <person name="Kiontke K."/>
            <person name="Gunsalus K."/>
            <person name="Fitch D.H."/>
            <person name="Piano F."/>
        </authorList>
    </citation>
    <scope>NUCLEOTIDE SEQUENCE [LARGE SCALE GENOMIC DNA]</scope>
    <source>
        <strain evidence="1">PF1309</strain>
    </source>
</reference>
<dbReference type="AlphaFoldDB" id="A0A2A2L8D9"/>
<sequence>MMDVKTTVRRKSMADLRLGTSVASLVQIRPQACSGLSNEEYRIGRVDETSDQTERYAQKDELPMSLRIRDYLNEICPSRPSLFKLSLEPGKIVLFLVALAFRRVDSECCGRSHSLLYFRDLGDDLCQTLPSSIDRIGERLSSDECVVGAFPGEQLYVSSLFDHNSFLQNEDSVCILDCRQSVCNHYDSVSSAEVASSSKRILGSLTSALAMEILCFCPPLSCVPLSPTIVSYFCGRVLMNFSAFAIRQAAWICSNVTSKLPYYFDIGSGRVIESNAFKDDVPSNSIAPLAFGTHRVDFWWLKNARANELNCARDMQPKDSPRKNDFRIPFFLAAFTASANLQGLIHQSSILQDDYFLNSISNPFKDTTVLIEEMVSSTILPAFAYFLASC</sequence>
<accession>A0A2A2L8D9</accession>
<proteinExistence type="predicted"/>
<protein>
    <submittedName>
        <fullName evidence="1">Uncharacterized protein</fullName>
    </submittedName>
</protein>
<dbReference type="Proteomes" id="UP000218231">
    <property type="component" value="Unassembled WGS sequence"/>
</dbReference>
<evidence type="ECO:0000313" key="1">
    <source>
        <dbReference type="EMBL" id="PAV82307.1"/>
    </source>
</evidence>
<evidence type="ECO:0000313" key="2">
    <source>
        <dbReference type="Proteomes" id="UP000218231"/>
    </source>
</evidence>